<evidence type="ECO:0000313" key="3">
    <source>
        <dbReference type="Proteomes" id="UP000245539"/>
    </source>
</evidence>
<keyword evidence="1" id="KW-0732">Signal</keyword>
<dbReference type="AlphaFoldDB" id="A0A317C9I8"/>
<dbReference type="EMBL" id="QGKM01000053">
    <property type="protein sequence ID" value="PWQ94831.1"/>
    <property type="molecule type" value="Genomic_DNA"/>
</dbReference>
<proteinExistence type="predicted"/>
<protein>
    <submittedName>
        <fullName evidence="2">Uncharacterized protein</fullName>
    </submittedName>
</protein>
<dbReference type="OrthoDB" id="5624179at2"/>
<comment type="caution">
    <text evidence="2">The sequence shown here is derived from an EMBL/GenBank/DDBJ whole genome shotgun (WGS) entry which is preliminary data.</text>
</comment>
<evidence type="ECO:0000313" key="2">
    <source>
        <dbReference type="EMBL" id="PWQ94831.1"/>
    </source>
</evidence>
<organism evidence="2 3">
    <name type="scientific">Leucothrix pacifica</name>
    <dbReference type="NCBI Taxonomy" id="1247513"/>
    <lineage>
        <taxon>Bacteria</taxon>
        <taxon>Pseudomonadati</taxon>
        <taxon>Pseudomonadota</taxon>
        <taxon>Gammaproteobacteria</taxon>
        <taxon>Thiotrichales</taxon>
        <taxon>Thiotrichaceae</taxon>
        <taxon>Leucothrix</taxon>
    </lineage>
</organism>
<name>A0A317C9I8_9GAMM</name>
<evidence type="ECO:0000256" key="1">
    <source>
        <dbReference type="SAM" id="SignalP"/>
    </source>
</evidence>
<keyword evidence="3" id="KW-1185">Reference proteome</keyword>
<gene>
    <name evidence="2" type="ORF">DKW60_16455</name>
</gene>
<feature type="chain" id="PRO_5016252243" evidence="1">
    <location>
        <begin position="19"/>
        <end position="164"/>
    </location>
</feature>
<sequence>MKVLYATALLLMSTHVSANQKSHVSDFVNIFKKYCFAFKDNPKAATTFLETRGLRRNPEFNDAYEIMIGEIDYAVTPQDMDCTADVLVRHRVGQLFTLTDISNSLKSTFGLTEVSTRYFQDVALNNRDTKIQQTDYTGRGGHKYRLLYPIDNQDSYYMTFTIDW</sequence>
<dbReference type="Proteomes" id="UP000245539">
    <property type="component" value="Unassembled WGS sequence"/>
</dbReference>
<accession>A0A317C9I8</accession>
<feature type="signal peptide" evidence="1">
    <location>
        <begin position="1"/>
        <end position="18"/>
    </location>
</feature>
<dbReference type="RefSeq" id="WP_109838760.1">
    <property type="nucleotide sequence ID" value="NZ_QGKM01000053.1"/>
</dbReference>
<reference evidence="2 3" key="1">
    <citation type="submission" date="2018-05" db="EMBL/GenBank/DDBJ databases">
        <title>Leucothrix arctica sp. nov., isolated from Arctic seawater.</title>
        <authorList>
            <person name="Choi A."/>
            <person name="Baek K."/>
        </authorList>
    </citation>
    <scope>NUCLEOTIDE SEQUENCE [LARGE SCALE GENOMIC DNA]</scope>
    <source>
        <strain evidence="2 3">JCM 18388</strain>
    </source>
</reference>